<feature type="region of interest" description="Disordered" evidence="1">
    <location>
        <begin position="349"/>
        <end position="397"/>
    </location>
</feature>
<dbReference type="AlphaFoldDB" id="A0AAE0VSG6"/>
<sequence length="967" mass="108156">MSTAEANKSVDVTKFEEDVKGVAQSECFVKTQTGHPEHVAEECKINFADQNKNMTMSSENDTVNDNRHYVNIDEIVTDLDSCITQDVLSENMKTKPLQEHVTHSNDETKYKKKEKKLHFFTFGKNKTKHTGKVRKNKQSKCEKTKEEFVIVKTDLSEKDSSKSKEVHICVGSETLLVSKTYSEYGRLEAIPPPSIFVDLSMQEDCLNSEAIESKVVYRDYVFNNSVNVRRNSDDTSKMNGISWVMKHDDTVCSGIHSEHDSVSGLFDPSSKPSILQSEKQNQTRKDKNVVDQKKANTNDKKKRWSFNFGDSRKKQQNVDGGITYTNGKESEKKHGKFKRLGIRALSQPKIDNEDSITSSLPEDEKEDKMALKKSRSTLKSLKTKDHKKREERNRRKSMTNAVIEHEENRSSLTTVEESWETDKRRKSLILDDELGIEESDAFEGVSLSSLDENDANQRKELQALPQETVNQKGNVQRNVSCQEKPSKEDAFADVIAQQILEAVVEAVNTQSEQSVKSSKKPVIPQISAQQSVDCLKDIFAPSAATLLSSQCADDCIISTGTVQKPEKVVIVQQTSKSANDVIDAAKAGLSSVHVENDDGKIEDAGDHLKSVQRVDNPASKSVIFGNDTIMATVSVHTPTKFANDVIHSSKTENYLACTRDTTIHANTTKLSSDLEKKAAFVTSCAKKSSPLKQKTAHSGFINPQILSFKTMYSNAFTDGISRKGNVSCVAPTGLVSKKERKVLLSYGQLNSNERDKNSVVQGIPIPCIHEAVQTVLERRERISSEREKKLHSKITEDEKICLTSTQMTSSLQDKPMLHPENVLHKNHKGKVKTTYLKNQIPYETGGNEGLLSDNVVNIVSTHLSEKEDIQDMAPDAKDEKLNELKISKALSLPITDNKSSLQGKVQICKDVGVQAPDVYLPLDDVFGFRSVPAENCRHVGVQFPEKLATYKDTDQRSSNYRLKSFYI</sequence>
<proteinExistence type="predicted"/>
<accession>A0AAE0VSG6</accession>
<feature type="compositionally biased region" description="Basic and acidic residues" evidence="1">
    <location>
        <begin position="281"/>
        <end position="299"/>
    </location>
</feature>
<dbReference type="EMBL" id="JAEAOA010000777">
    <property type="protein sequence ID" value="KAK3588479.1"/>
    <property type="molecule type" value="Genomic_DNA"/>
</dbReference>
<evidence type="ECO:0000256" key="1">
    <source>
        <dbReference type="SAM" id="MobiDB-lite"/>
    </source>
</evidence>
<comment type="caution">
    <text evidence="2">The sequence shown here is derived from an EMBL/GenBank/DDBJ whole genome shotgun (WGS) entry which is preliminary data.</text>
</comment>
<feature type="region of interest" description="Disordered" evidence="1">
    <location>
        <begin position="262"/>
        <end position="335"/>
    </location>
</feature>
<feature type="compositionally biased region" description="Polar residues" evidence="1">
    <location>
        <begin position="270"/>
        <end position="280"/>
    </location>
</feature>
<protein>
    <submittedName>
        <fullName evidence="2">Uncharacterized protein</fullName>
    </submittedName>
</protein>
<gene>
    <name evidence="2" type="ORF">CHS0354_012889</name>
</gene>
<reference evidence="2" key="3">
    <citation type="submission" date="2023-05" db="EMBL/GenBank/DDBJ databases">
        <authorList>
            <person name="Smith C.H."/>
        </authorList>
    </citation>
    <scope>NUCLEOTIDE SEQUENCE</scope>
    <source>
        <strain evidence="2">CHS0354</strain>
        <tissue evidence="2">Mantle</tissue>
    </source>
</reference>
<dbReference type="Proteomes" id="UP001195483">
    <property type="component" value="Unassembled WGS sequence"/>
</dbReference>
<reference evidence="2" key="2">
    <citation type="journal article" date="2021" name="Genome Biol. Evol.">
        <title>Developing a high-quality reference genome for a parasitic bivalve with doubly uniparental inheritance (Bivalvia: Unionida).</title>
        <authorList>
            <person name="Smith C.H."/>
        </authorList>
    </citation>
    <scope>NUCLEOTIDE SEQUENCE</scope>
    <source>
        <strain evidence="2">CHS0354</strain>
        <tissue evidence="2">Mantle</tissue>
    </source>
</reference>
<evidence type="ECO:0000313" key="3">
    <source>
        <dbReference type="Proteomes" id="UP001195483"/>
    </source>
</evidence>
<keyword evidence="3" id="KW-1185">Reference proteome</keyword>
<organism evidence="2 3">
    <name type="scientific">Potamilus streckersoni</name>
    <dbReference type="NCBI Taxonomy" id="2493646"/>
    <lineage>
        <taxon>Eukaryota</taxon>
        <taxon>Metazoa</taxon>
        <taxon>Spiralia</taxon>
        <taxon>Lophotrochozoa</taxon>
        <taxon>Mollusca</taxon>
        <taxon>Bivalvia</taxon>
        <taxon>Autobranchia</taxon>
        <taxon>Heteroconchia</taxon>
        <taxon>Palaeoheterodonta</taxon>
        <taxon>Unionida</taxon>
        <taxon>Unionoidea</taxon>
        <taxon>Unionidae</taxon>
        <taxon>Ambleminae</taxon>
        <taxon>Lampsilini</taxon>
        <taxon>Potamilus</taxon>
    </lineage>
</organism>
<reference evidence="2" key="1">
    <citation type="journal article" date="2021" name="Genome Biol. Evol.">
        <title>A High-Quality Reference Genome for a Parasitic Bivalve with Doubly Uniparental Inheritance (Bivalvia: Unionida).</title>
        <authorList>
            <person name="Smith C.H."/>
        </authorList>
    </citation>
    <scope>NUCLEOTIDE SEQUENCE</scope>
    <source>
        <strain evidence="2">CHS0354</strain>
    </source>
</reference>
<name>A0AAE0VSG6_9BIVA</name>
<evidence type="ECO:0000313" key="2">
    <source>
        <dbReference type="EMBL" id="KAK3588479.1"/>
    </source>
</evidence>